<reference evidence="1" key="1">
    <citation type="submission" date="2019-10" db="EMBL/GenBank/DDBJ databases">
        <authorList>
            <consortium name="DOE Joint Genome Institute"/>
            <person name="Kuo A."/>
            <person name="Miyauchi S."/>
            <person name="Kiss E."/>
            <person name="Drula E."/>
            <person name="Kohler A."/>
            <person name="Sanchez-Garcia M."/>
            <person name="Andreopoulos B."/>
            <person name="Barry K.W."/>
            <person name="Bonito G."/>
            <person name="Buee M."/>
            <person name="Carver A."/>
            <person name="Chen C."/>
            <person name="Cichocki N."/>
            <person name="Clum A."/>
            <person name="Culley D."/>
            <person name="Crous P.W."/>
            <person name="Fauchery L."/>
            <person name="Girlanda M."/>
            <person name="Hayes R."/>
            <person name="Keri Z."/>
            <person name="Labutti K."/>
            <person name="Lipzen A."/>
            <person name="Lombard V."/>
            <person name="Magnuson J."/>
            <person name="Maillard F."/>
            <person name="Morin E."/>
            <person name="Murat C."/>
            <person name="Nolan M."/>
            <person name="Ohm R."/>
            <person name="Pangilinan J."/>
            <person name="Pereira M."/>
            <person name="Perotto S."/>
            <person name="Peter M."/>
            <person name="Riley R."/>
            <person name="Sitrit Y."/>
            <person name="Stielow B."/>
            <person name="Szollosi G."/>
            <person name="Zifcakova L."/>
            <person name="Stursova M."/>
            <person name="Spatafora J.W."/>
            <person name="Tedersoo L."/>
            <person name="Vaario L.-M."/>
            <person name="Yamada A."/>
            <person name="Yan M."/>
            <person name="Wang P."/>
            <person name="Xu J."/>
            <person name="Bruns T."/>
            <person name="Baldrian P."/>
            <person name="Vilgalys R."/>
            <person name="Henrissat B."/>
            <person name="Grigoriev I.V."/>
            <person name="Hibbett D."/>
            <person name="Nagy L.G."/>
            <person name="Martin F.M."/>
        </authorList>
    </citation>
    <scope>NUCLEOTIDE SEQUENCE</scope>
    <source>
        <strain evidence="1">P2</strain>
    </source>
</reference>
<keyword evidence="2" id="KW-1185">Reference proteome</keyword>
<dbReference type="Proteomes" id="UP000886501">
    <property type="component" value="Unassembled WGS sequence"/>
</dbReference>
<proteinExistence type="predicted"/>
<evidence type="ECO:0000313" key="1">
    <source>
        <dbReference type="EMBL" id="KAF9644332.1"/>
    </source>
</evidence>
<name>A0ACB6Z486_THEGA</name>
<accession>A0ACB6Z486</accession>
<protein>
    <submittedName>
        <fullName evidence="1">Uncharacterized protein</fullName>
    </submittedName>
</protein>
<evidence type="ECO:0000313" key="2">
    <source>
        <dbReference type="Proteomes" id="UP000886501"/>
    </source>
</evidence>
<dbReference type="EMBL" id="MU118146">
    <property type="protein sequence ID" value="KAF9644332.1"/>
    <property type="molecule type" value="Genomic_DNA"/>
</dbReference>
<sequence length="151" mass="16475">MKNRVKKFQDAVVGLFRELQHLPDDVPPTPALISAIQGCSFEVHCFGSSAETFRGGLGCEERQRELVMMLNEAMGSMCMLLELAAQAIEDAEVERKRLEERVEGDTNKAERDFGSGDGSSTDSRPLSWLVPANGSGFSPPVSTYSSPSMES</sequence>
<reference evidence="1" key="2">
    <citation type="journal article" date="2020" name="Nat. Commun.">
        <title>Large-scale genome sequencing of mycorrhizal fungi provides insights into the early evolution of symbiotic traits.</title>
        <authorList>
            <person name="Miyauchi S."/>
            <person name="Kiss E."/>
            <person name="Kuo A."/>
            <person name="Drula E."/>
            <person name="Kohler A."/>
            <person name="Sanchez-Garcia M."/>
            <person name="Morin E."/>
            <person name="Andreopoulos B."/>
            <person name="Barry K.W."/>
            <person name="Bonito G."/>
            <person name="Buee M."/>
            <person name="Carver A."/>
            <person name="Chen C."/>
            <person name="Cichocki N."/>
            <person name="Clum A."/>
            <person name="Culley D."/>
            <person name="Crous P.W."/>
            <person name="Fauchery L."/>
            <person name="Girlanda M."/>
            <person name="Hayes R.D."/>
            <person name="Keri Z."/>
            <person name="LaButti K."/>
            <person name="Lipzen A."/>
            <person name="Lombard V."/>
            <person name="Magnuson J."/>
            <person name="Maillard F."/>
            <person name="Murat C."/>
            <person name="Nolan M."/>
            <person name="Ohm R.A."/>
            <person name="Pangilinan J."/>
            <person name="Pereira M.F."/>
            <person name="Perotto S."/>
            <person name="Peter M."/>
            <person name="Pfister S."/>
            <person name="Riley R."/>
            <person name="Sitrit Y."/>
            <person name="Stielow J.B."/>
            <person name="Szollosi G."/>
            <person name="Zifcakova L."/>
            <person name="Stursova M."/>
            <person name="Spatafora J.W."/>
            <person name="Tedersoo L."/>
            <person name="Vaario L.M."/>
            <person name="Yamada A."/>
            <person name="Yan M."/>
            <person name="Wang P."/>
            <person name="Xu J."/>
            <person name="Bruns T."/>
            <person name="Baldrian P."/>
            <person name="Vilgalys R."/>
            <person name="Dunand C."/>
            <person name="Henrissat B."/>
            <person name="Grigoriev I.V."/>
            <person name="Hibbett D."/>
            <person name="Nagy L.G."/>
            <person name="Martin F.M."/>
        </authorList>
    </citation>
    <scope>NUCLEOTIDE SEQUENCE</scope>
    <source>
        <strain evidence="1">P2</strain>
    </source>
</reference>
<gene>
    <name evidence="1" type="ORF">BDM02DRAFT_3122069</name>
</gene>
<comment type="caution">
    <text evidence="1">The sequence shown here is derived from an EMBL/GenBank/DDBJ whole genome shotgun (WGS) entry which is preliminary data.</text>
</comment>
<organism evidence="1 2">
    <name type="scientific">Thelephora ganbajun</name>
    <name type="common">Ganba fungus</name>
    <dbReference type="NCBI Taxonomy" id="370292"/>
    <lineage>
        <taxon>Eukaryota</taxon>
        <taxon>Fungi</taxon>
        <taxon>Dikarya</taxon>
        <taxon>Basidiomycota</taxon>
        <taxon>Agaricomycotina</taxon>
        <taxon>Agaricomycetes</taxon>
        <taxon>Thelephorales</taxon>
        <taxon>Thelephoraceae</taxon>
        <taxon>Thelephora</taxon>
    </lineage>
</organism>